<proteinExistence type="predicted"/>
<dbReference type="AlphaFoldDB" id="E4TLG6"/>
<reference evidence="1 2" key="1">
    <citation type="journal article" date="2011" name="Stand. Genomic Sci.">
        <title>Complete genome sequence of Marivirga tractuosa type strain (H-43).</title>
        <authorList>
            <person name="Pagani I."/>
            <person name="Chertkov O."/>
            <person name="Lapidus A."/>
            <person name="Lucas S."/>
            <person name="Del Rio T.G."/>
            <person name="Tice H."/>
            <person name="Copeland A."/>
            <person name="Cheng J.F."/>
            <person name="Nolan M."/>
            <person name="Saunders E."/>
            <person name="Pitluck S."/>
            <person name="Held B."/>
            <person name="Goodwin L."/>
            <person name="Liolios K."/>
            <person name="Ovchinikova G."/>
            <person name="Ivanova N."/>
            <person name="Mavromatis K."/>
            <person name="Pati A."/>
            <person name="Chen A."/>
            <person name="Palaniappan K."/>
            <person name="Land M."/>
            <person name="Hauser L."/>
            <person name="Jeffries C.D."/>
            <person name="Detter J.C."/>
            <person name="Han C."/>
            <person name="Tapia R."/>
            <person name="Ngatchou-Djao O.D."/>
            <person name="Rohde M."/>
            <person name="Goker M."/>
            <person name="Spring S."/>
            <person name="Sikorski J."/>
            <person name="Woyke T."/>
            <person name="Bristow J."/>
            <person name="Eisen J.A."/>
            <person name="Markowitz V."/>
            <person name="Hugenholtz P."/>
            <person name="Klenk H.P."/>
            <person name="Kyrpides N.C."/>
        </authorList>
    </citation>
    <scope>NUCLEOTIDE SEQUENCE [LARGE SCALE GENOMIC DNA]</scope>
    <source>
        <strain evidence="2">ATCC 23168 / DSM 4126 / NBRC 15989 / NCIMB 1408 / VKM B-1430 / H-43</strain>
    </source>
</reference>
<dbReference type="OrthoDB" id="6402685at2"/>
<dbReference type="STRING" id="643867.Ftrac_1296"/>
<organism evidence="1 2">
    <name type="scientific">Marivirga tractuosa (strain ATCC 23168 / DSM 4126 / NBRC 15989 / NCIMB 1408 / VKM B-1430 / H-43)</name>
    <name type="common">Microscilla tractuosa</name>
    <name type="synonym">Flexibacter tractuosus</name>
    <dbReference type="NCBI Taxonomy" id="643867"/>
    <lineage>
        <taxon>Bacteria</taxon>
        <taxon>Pseudomonadati</taxon>
        <taxon>Bacteroidota</taxon>
        <taxon>Cytophagia</taxon>
        <taxon>Cytophagales</taxon>
        <taxon>Marivirgaceae</taxon>
        <taxon>Marivirga</taxon>
    </lineage>
</organism>
<gene>
    <name evidence="1" type="ordered locus">Ftrac_1296</name>
</gene>
<dbReference type="KEGG" id="mtt:Ftrac_1296"/>
<dbReference type="Gene3D" id="2.40.360.20">
    <property type="match status" value="1"/>
</dbReference>
<dbReference type="eggNOG" id="ENOG502Z7TJ">
    <property type="taxonomic scope" value="Bacteria"/>
</dbReference>
<dbReference type="RefSeq" id="WP_013453436.1">
    <property type="nucleotide sequence ID" value="NC_014759.1"/>
</dbReference>
<keyword evidence="2" id="KW-1185">Reference proteome</keyword>
<evidence type="ECO:0008006" key="3">
    <source>
        <dbReference type="Google" id="ProtNLM"/>
    </source>
</evidence>
<evidence type="ECO:0000313" key="1">
    <source>
        <dbReference type="EMBL" id="ADR21287.1"/>
    </source>
</evidence>
<accession>E4TLG6</accession>
<evidence type="ECO:0000313" key="2">
    <source>
        <dbReference type="Proteomes" id="UP000008720"/>
    </source>
</evidence>
<dbReference type="HOGENOM" id="CLU_1364869_0_0_10"/>
<sequence>MKKYSVIFITMALLYACNTAPKEEKESIIAQKPSLEDYHIGEQWTWMEKSVAGEKIRWEGQDKREVVAFEGSLGFWNGTDTVLISNTIKEETSNTPFRDWPLEVGKKWTFESKWENAEGTAMITNQEVEVVSYEEVVVLAGRFMAYKIEHKGTFTNTKAGSGKMNDTYWYAPALKTSIKHAQDDGYGSYMFELYDYKSGK</sequence>
<dbReference type="EMBL" id="CP002349">
    <property type="protein sequence ID" value="ADR21287.1"/>
    <property type="molecule type" value="Genomic_DNA"/>
</dbReference>
<name>E4TLG6_MARTH</name>
<dbReference type="Proteomes" id="UP000008720">
    <property type="component" value="Chromosome"/>
</dbReference>
<dbReference type="PROSITE" id="PS51257">
    <property type="entry name" value="PROKAR_LIPOPROTEIN"/>
    <property type="match status" value="1"/>
</dbReference>
<protein>
    <recommendedName>
        <fullName evidence="3">Lipoprotein</fullName>
    </recommendedName>
</protein>